<organism evidence="2 3">
    <name type="scientific">Candidatus Gottesmanbacteria bacterium RIFCSPLOWO2_01_FULL_39_12b</name>
    <dbReference type="NCBI Taxonomy" id="1798388"/>
    <lineage>
        <taxon>Bacteria</taxon>
        <taxon>Candidatus Gottesmaniibacteriota</taxon>
    </lineage>
</organism>
<feature type="domain" description="Sulfatase N-terminal" evidence="1">
    <location>
        <begin position="40"/>
        <end position="350"/>
    </location>
</feature>
<sequence>MNIKNFFISILLIILVYGYFSTTSNRLTGKKIDYSCKDCNVVFVSFDTLREDHTSYSGYVRNTTPNIDKFTKSGFVFTNTISVSSWTLPSSMSWFTGVYPSKHKVTNKYTVLPSGEEEITNLSHVSPNLKTLAEVFKENGYLTGGFTGGAGVHRQFGFDKGFDVYIDDKDFAGFEYTYPKAIEWIKQNKDKKLFVFLHGYNIHGQYEPPGGYDKRFVDFEYKGKLTGSKDEQKDLREEGLSRGQIYLTKDDVRFLTDLYDEKIQRADELFSKFIREYKQLGLIGKTVFVLTSDHGEELYDHGQIDHGHNLYDELIKVPLIITSPYSIRARKIDSQVSSIDIPPTILDLLGLLNSSKMSQQLQGKSLISLIKGEKVLRDVFSETDYRYAVFLRSIRTSDRWKLIKNLEQKLDYLFNLNTDKDEKNNQSTKENIKLNDLNNIITKYLD</sequence>
<dbReference type="CDD" id="cd16148">
    <property type="entry name" value="sulfatase_like"/>
    <property type="match status" value="1"/>
</dbReference>
<dbReference type="AlphaFoldDB" id="A0A1F6ARN8"/>
<proteinExistence type="predicted"/>
<evidence type="ECO:0000313" key="2">
    <source>
        <dbReference type="EMBL" id="OGG26947.1"/>
    </source>
</evidence>
<name>A0A1F6ARN8_9BACT</name>
<protein>
    <recommendedName>
        <fullName evidence="1">Sulfatase N-terminal domain-containing protein</fullName>
    </recommendedName>
</protein>
<reference evidence="2 3" key="1">
    <citation type="journal article" date="2016" name="Nat. Commun.">
        <title>Thousands of microbial genomes shed light on interconnected biogeochemical processes in an aquifer system.</title>
        <authorList>
            <person name="Anantharaman K."/>
            <person name="Brown C.T."/>
            <person name="Hug L.A."/>
            <person name="Sharon I."/>
            <person name="Castelle C.J."/>
            <person name="Probst A.J."/>
            <person name="Thomas B.C."/>
            <person name="Singh A."/>
            <person name="Wilkins M.J."/>
            <person name="Karaoz U."/>
            <person name="Brodie E.L."/>
            <person name="Williams K.H."/>
            <person name="Hubbard S.S."/>
            <person name="Banfield J.F."/>
        </authorList>
    </citation>
    <scope>NUCLEOTIDE SEQUENCE [LARGE SCALE GENOMIC DNA]</scope>
</reference>
<gene>
    <name evidence="2" type="ORF">A2960_02260</name>
</gene>
<comment type="caution">
    <text evidence="2">The sequence shown here is derived from an EMBL/GenBank/DDBJ whole genome shotgun (WGS) entry which is preliminary data.</text>
</comment>
<dbReference type="InterPro" id="IPR000917">
    <property type="entry name" value="Sulfatase_N"/>
</dbReference>
<dbReference type="PANTHER" id="PTHR43751">
    <property type="entry name" value="SULFATASE"/>
    <property type="match status" value="1"/>
</dbReference>
<dbReference type="PANTHER" id="PTHR43751:SF3">
    <property type="entry name" value="SULFATASE N-TERMINAL DOMAIN-CONTAINING PROTEIN"/>
    <property type="match status" value="1"/>
</dbReference>
<dbReference type="Pfam" id="PF00884">
    <property type="entry name" value="Sulfatase"/>
    <property type="match status" value="1"/>
</dbReference>
<evidence type="ECO:0000313" key="3">
    <source>
        <dbReference type="Proteomes" id="UP000176609"/>
    </source>
</evidence>
<dbReference type="InterPro" id="IPR017850">
    <property type="entry name" value="Alkaline_phosphatase_core_sf"/>
</dbReference>
<dbReference type="Gene3D" id="3.40.720.10">
    <property type="entry name" value="Alkaline Phosphatase, subunit A"/>
    <property type="match status" value="1"/>
</dbReference>
<dbReference type="InterPro" id="IPR052701">
    <property type="entry name" value="GAG_Ulvan_Degrading_Sulfatases"/>
</dbReference>
<dbReference type="Gene3D" id="3.30.1120.10">
    <property type="match status" value="1"/>
</dbReference>
<accession>A0A1F6ARN8</accession>
<dbReference type="SUPFAM" id="SSF53649">
    <property type="entry name" value="Alkaline phosphatase-like"/>
    <property type="match status" value="1"/>
</dbReference>
<dbReference type="Proteomes" id="UP000176609">
    <property type="component" value="Unassembled WGS sequence"/>
</dbReference>
<dbReference type="EMBL" id="MFJR01000007">
    <property type="protein sequence ID" value="OGG26947.1"/>
    <property type="molecule type" value="Genomic_DNA"/>
</dbReference>
<evidence type="ECO:0000259" key="1">
    <source>
        <dbReference type="Pfam" id="PF00884"/>
    </source>
</evidence>